<evidence type="ECO:0000256" key="1">
    <source>
        <dbReference type="ARBA" id="ARBA00004141"/>
    </source>
</evidence>
<keyword evidence="4 5" id="KW-0472">Membrane</keyword>
<proteinExistence type="predicted"/>
<dbReference type="Proteomes" id="UP001247307">
    <property type="component" value="Unassembled WGS sequence"/>
</dbReference>
<evidence type="ECO:0000256" key="2">
    <source>
        <dbReference type="ARBA" id="ARBA00022692"/>
    </source>
</evidence>
<comment type="subcellular location">
    <subcellularLocation>
        <location evidence="1">Membrane</location>
        <topology evidence="1">Multi-pass membrane protein</topology>
    </subcellularLocation>
</comment>
<evidence type="ECO:0000256" key="4">
    <source>
        <dbReference type="ARBA" id="ARBA00023136"/>
    </source>
</evidence>
<keyword evidence="3 5" id="KW-1133">Transmembrane helix</keyword>
<keyword evidence="7" id="KW-1185">Reference proteome</keyword>
<evidence type="ECO:0000256" key="5">
    <source>
        <dbReference type="SAM" id="Phobius"/>
    </source>
</evidence>
<organism evidence="6 7">
    <name type="scientific">Falsarthrobacter nasiphocae</name>
    <dbReference type="NCBI Taxonomy" id="189863"/>
    <lineage>
        <taxon>Bacteria</taxon>
        <taxon>Bacillati</taxon>
        <taxon>Actinomycetota</taxon>
        <taxon>Actinomycetes</taxon>
        <taxon>Micrococcales</taxon>
        <taxon>Micrococcaceae</taxon>
        <taxon>Falsarthrobacter</taxon>
    </lineage>
</organism>
<keyword evidence="2 5" id="KW-0812">Transmembrane</keyword>
<dbReference type="InterPro" id="IPR019109">
    <property type="entry name" value="MamF_MmsF"/>
</dbReference>
<feature type="transmembrane region" description="Helical" evidence="5">
    <location>
        <begin position="36"/>
        <end position="59"/>
    </location>
</feature>
<gene>
    <name evidence="6" type="ORF">J2S35_000008</name>
</gene>
<evidence type="ECO:0000313" key="6">
    <source>
        <dbReference type="EMBL" id="MDR6891068.1"/>
    </source>
</evidence>
<dbReference type="RefSeq" id="WP_309848437.1">
    <property type="nucleotide sequence ID" value="NZ_BAAAIU010000004.1"/>
</dbReference>
<protein>
    <submittedName>
        <fullName evidence="6">Tic20 family protein</fullName>
    </submittedName>
</protein>
<evidence type="ECO:0000256" key="3">
    <source>
        <dbReference type="ARBA" id="ARBA00022989"/>
    </source>
</evidence>
<dbReference type="Pfam" id="PF09685">
    <property type="entry name" value="MamF_MmsF"/>
    <property type="match status" value="1"/>
</dbReference>
<comment type="caution">
    <text evidence="6">The sequence shown here is derived from an EMBL/GenBank/DDBJ whole genome shotgun (WGS) entry which is preliminary data.</text>
</comment>
<evidence type="ECO:0000313" key="7">
    <source>
        <dbReference type="Proteomes" id="UP001247307"/>
    </source>
</evidence>
<sequence>MAHASSEHDPRESETDRFEGAPASALPLTAAQDRQWATLAHFGGVLMCVPSLLIFLVFKDRGPFTAQESKEALNFTLPPTILALIALALSPLPGIGGFFAVVHAIIWVIVTIFSVLAGIEVERGRPYRYDFNLRLIR</sequence>
<name>A0AAE4C526_9MICC</name>
<accession>A0AAE4C526</accession>
<dbReference type="EMBL" id="JAVDUI010000001">
    <property type="protein sequence ID" value="MDR6891068.1"/>
    <property type="molecule type" value="Genomic_DNA"/>
</dbReference>
<reference evidence="6" key="1">
    <citation type="submission" date="2023-07" db="EMBL/GenBank/DDBJ databases">
        <title>Sequencing the genomes of 1000 actinobacteria strains.</title>
        <authorList>
            <person name="Klenk H.-P."/>
        </authorList>
    </citation>
    <scope>NUCLEOTIDE SEQUENCE</scope>
    <source>
        <strain evidence="6">DSM 13988</strain>
    </source>
</reference>
<feature type="transmembrane region" description="Helical" evidence="5">
    <location>
        <begin position="95"/>
        <end position="119"/>
    </location>
</feature>
<feature type="transmembrane region" description="Helical" evidence="5">
    <location>
        <begin position="71"/>
        <end position="89"/>
    </location>
</feature>
<dbReference type="AlphaFoldDB" id="A0AAE4C526"/>